<feature type="signal peptide" evidence="1">
    <location>
        <begin position="1"/>
        <end position="19"/>
    </location>
</feature>
<evidence type="ECO:0000313" key="3">
    <source>
        <dbReference type="EMBL" id="MBD0823485.1"/>
    </source>
</evidence>
<sequence length="786" mass="87837">MFKKLIVFISFIIPFCFYAQDFSASWQGHFSYYNIKEVAQGNNKVYAASENAIFSIDPATNQLDQITTINGLSGETISTIYYSETYELLVVGYENGLMEIVFDNDDNVLTIVGIIDKPTIPPTSKRINHFNSYDNLIYISTNYGISVFDLARLEFGDTYFIGDGGTQIQVNQTTVYQDYIYAACSGGNGLRRALTTNTNLIDFSNWQTITSGNFTGVESQLDNLYAVRSDKRLFKVDNSVLTEMFLYADQPLDFRVVNDNLIVTTKNNVFVYDSDFSLLSQTVMDTNNFSTEFTSATIDSDFIYTGTKNFGVLKTELLNPVAFEEIHPESPLLNTPFSLQATANGVWVVYGEYDLFYNPYTNGGPHRRGISHLNREEWINTPYSEVLGARSLNAISINPFNNNQVFISSFFSGLLEIKDEIPTILYDDTNSGLEPLDLSNNQVVDDIRVGATTFDSNGLLWTTSGIVNNQIKSFNLSNNQWRSYTLNTIISGAEGNNGFKDIIIDSNGTKWMTAGYSYGVIAFNENGGNPLVKGIYSEEQNMPFTFASALALDRRNQLWIGTYRGLRVLYNTSNVFDNGNIEVDEIIIEEDGIAKELLYQQYITDIKVDGSNNKWIGTSDSGLFYLSSDGQKTIYHFTTDNSPLPSNSIRDISIDDVNGIVYIATTRGLVSFRSGSSGALETLENAYAYPNPVRPGFDIVEKKVKIKDISENVNIKITDIEGNLVAEGQSRTNQRYSGYNLEIDGGTAYWNGKNLANNVVASGVYLVMLSDLDTYETKVLKIMVVR</sequence>
<protein>
    <submittedName>
        <fullName evidence="3">ABC transporter substrate-binding protein</fullName>
    </submittedName>
</protein>
<evidence type="ECO:0000256" key="1">
    <source>
        <dbReference type="SAM" id="SignalP"/>
    </source>
</evidence>
<organism evidence="3 4">
    <name type="scientific">Aestuariibaculum marinum</name>
    <dbReference type="NCBI Taxonomy" id="2683592"/>
    <lineage>
        <taxon>Bacteria</taxon>
        <taxon>Pseudomonadati</taxon>
        <taxon>Bacteroidota</taxon>
        <taxon>Flavobacteriia</taxon>
        <taxon>Flavobacteriales</taxon>
        <taxon>Flavobacteriaceae</taxon>
    </lineage>
</organism>
<dbReference type="RefSeq" id="WP_188222789.1">
    <property type="nucleotide sequence ID" value="NZ_JACVXD010000002.1"/>
</dbReference>
<dbReference type="SUPFAM" id="SSF63829">
    <property type="entry name" value="Calcium-dependent phosphotriesterase"/>
    <property type="match status" value="1"/>
</dbReference>
<comment type="caution">
    <text evidence="3">The sequence shown here is derived from an EMBL/GenBank/DDBJ whole genome shotgun (WGS) entry which is preliminary data.</text>
</comment>
<dbReference type="Gene3D" id="2.60.40.4070">
    <property type="match status" value="1"/>
</dbReference>
<dbReference type="InterPro" id="IPR015943">
    <property type="entry name" value="WD40/YVTN_repeat-like_dom_sf"/>
</dbReference>
<dbReference type="AlphaFoldDB" id="A0A8J6PYZ6"/>
<dbReference type="InterPro" id="IPR048954">
    <property type="entry name" value="PorZ_N"/>
</dbReference>
<feature type="chain" id="PRO_5035326651" evidence="1">
    <location>
        <begin position="20"/>
        <end position="786"/>
    </location>
</feature>
<dbReference type="Proteomes" id="UP000621516">
    <property type="component" value="Unassembled WGS sequence"/>
</dbReference>
<gene>
    <name evidence="3" type="ORF">ICJ85_05580</name>
</gene>
<feature type="domain" description="PorZ N-terminal beta-propeller" evidence="2">
    <location>
        <begin position="45"/>
        <end position="207"/>
    </location>
</feature>
<name>A0A8J6PYZ6_9FLAO</name>
<dbReference type="EMBL" id="JACVXD010000002">
    <property type="protein sequence ID" value="MBD0823485.1"/>
    <property type="molecule type" value="Genomic_DNA"/>
</dbReference>
<evidence type="ECO:0000259" key="2">
    <source>
        <dbReference type="Pfam" id="PF21544"/>
    </source>
</evidence>
<keyword evidence="4" id="KW-1185">Reference proteome</keyword>
<reference evidence="3 4" key="1">
    <citation type="journal article" date="2018" name="J. Microbiol.">
        <title>Aestuariibaculum marinum sp. nov., a marine bacterium isolated from seawater in South Korea.</title>
        <authorList>
            <person name="Choi J."/>
            <person name="Lee D."/>
            <person name="Jang J.H."/>
            <person name="Cha S."/>
            <person name="Seo T."/>
        </authorList>
    </citation>
    <scope>NUCLEOTIDE SEQUENCE [LARGE SCALE GENOMIC DNA]</scope>
    <source>
        <strain evidence="3 4">IP7</strain>
    </source>
</reference>
<dbReference type="SUPFAM" id="SSF101898">
    <property type="entry name" value="NHL repeat"/>
    <property type="match status" value="1"/>
</dbReference>
<dbReference type="Gene3D" id="2.130.10.10">
    <property type="entry name" value="YVTN repeat-like/Quinoprotein amine dehydrogenase"/>
    <property type="match status" value="3"/>
</dbReference>
<evidence type="ECO:0000313" key="4">
    <source>
        <dbReference type="Proteomes" id="UP000621516"/>
    </source>
</evidence>
<proteinExistence type="predicted"/>
<keyword evidence="1" id="KW-0732">Signal</keyword>
<accession>A0A8J6PYZ6</accession>
<dbReference type="Pfam" id="PF21544">
    <property type="entry name" value="PorZ_N_b_propeller"/>
    <property type="match status" value="1"/>
</dbReference>